<keyword evidence="2" id="KW-1185">Reference proteome</keyword>
<dbReference type="Proteomes" id="UP000078492">
    <property type="component" value="Unassembled WGS sequence"/>
</dbReference>
<dbReference type="AlphaFoldDB" id="A0A195E1E3"/>
<dbReference type="EMBL" id="KQ979814">
    <property type="protein sequence ID" value="KYN18953.1"/>
    <property type="molecule type" value="Genomic_DNA"/>
</dbReference>
<sequence length="101" mass="11104">MVTLLTLFDFTKAFDYLHFSSNSLEMAMGKIGEDIAVVESWASRNCLKLNVTKTKAMLLGSATYVNRISSSSKLKLSLYGSLIEFVDCATDLGVTIINILN</sequence>
<gene>
    <name evidence="1" type="ORF">ALC57_08626</name>
</gene>
<organism evidence="1 2">
    <name type="scientific">Trachymyrmex cornetzi</name>
    <dbReference type="NCBI Taxonomy" id="471704"/>
    <lineage>
        <taxon>Eukaryota</taxon>
        <taxon>Metazoa</taxon>
        <taxon>Ecdysozoa</taxon>
        <taxon>Arthropoda</taxon>
        <taxon>Hexapoda</taxon>
        <taxon>Insecta</taxon>
        <taxon>Pterygota</taxon>
        <taxon>Neoptera</taxon>
        <taxon>Endopterygota</taxon>
        <taxon>Hymenoptera</taxon>
        <taxon>Apocrita</taxon>
        <taxon>Aculeata</taxon>
        <taxon>Formicoidea</taxon>
        <taxon>Formicidae</taxon>
        <taxon>Myrmicinae</taxon>
        <taxon>Trachymyrmex</taxon>
    </lineage>
</organism>
<name>A0A195E1E3_9HYME</name>
<proteinExistence type="predicted"/>
<protein>
    <recommendedName>
        <fullName evidence="3">Reverse transcriptase domain-containing protein</fullName>
    </recommendedName>
</protein>
<evidence type="ECO:0000313" key="1">
    <source>
        <dbReference type="EMBL" id="KYN18953.1"/>
    </source>
</evidence>
<evidence type="ECO:0008006" key="3">
    <source>
        <dbReference type="Google" id="ProtNLM"/>
    </source>
</evidence>
<evidence type="ECO:0000313" key="2">
    <source>
        <dbReference type="Proteomes" id="UP000078492"/>
    </source>
</evidence>
<accession>A0A195E1E3</accession>
<reference evidence="1 2" key="1">
    <citation type="submission" date="2015-09" db="EMBL/GenBank/DDBJ databases">
        <title>Trachymyrmex cornetzi WGS genome.</title>
        <authorList>
            <person name="Nygaard S."/>
            <person name="Hu H."/>
            <person name="Boomsma J."/>
            <person name="Zhang G."/>
        </authorList>
    </citation>
    <scope>NUCLEOTIDE SEQUENCE [LARGE SCALE GENOMIC DNA]</scope>
    <source>
        <strain evidence="1">Tcor2-1</strain>
        <tissue evidence="1">Whole body</tissue>
    </source>
</reference>